<comment type="caution">
    <text evidence="8">The sequence shown here is derived from an EMBL/GenBank/DDBJ whole genome shotgun (WGS) entry which is preliminary data.</text>
</comment>
<dbReference type="EMBL" id="MLKD01000023">
    <property type="protein sequence ID" value="OQE16721.1"/>
    <property type="molecule type" value="Genomic_DNA"/>
</dbReference>
<keyword evidence="5" id="KW-0807">Transducer</keyword>
<keyword evidence="7" id="KW-0460">Magnesium</keyword>
<comment type="similarity">
    <text evidence="1">Belongs to the G-alpha family. G(q) subfamily.</text>
</comment>
<name>A0A1V6SRQ7_9EURO</name>
<evidence type="ECO:0000313" key="9">
    <source>
        <dbReference type="Proteomes" id="UP000191285"/>
    </source>
</evidence>
<reference evidence="9" key="1">
    <citation type="journal article" date="2017" name="Nat. Microbiol.">
        <title>Global analysis of biosynthetic gene clusters reveals vast potential of secondary metabolite production in Penicillium species.</title>
        <authorList>
            <person name="Nielsen J.C."/>
            <person name="Grijseels S."/>
            <person name="Prigent S."/>
            <person name="Ji B."/>
            <person name="Dainat J."/>
            <person name="Nielsen K.F."/>
            <person name="Frisvad J.C."/>
            <person name="Workman M."/>
            <person name="Nielsen J."/>
        </authorList>
    </citation>
    <scope>NUCLEOTIDE SEQUENCE [LARGE SCALE GENOMIC DNA]</scope>
    <source>
        <strain evidence="9">IBT 24891</strain>
    </source>
</reference>
<dbReference type="GO" id="GO:0000750">
    <property type="term" value="P:pheromone-dependent signal transduction involved in conjugation with cellular fusion"/>
    <property type="evidence" value="ECO:0007669"/>
    <property type="project" value="TreeGrafter"/>
</dbReference>
<dbReference type="Pfam" id="PF00503">
    <property type="entry name" value="G-alpha"/>
    <property type="match status" value="1"/>
</dbReference>
<dbReference type="GO" id="GO:0005737">
    <property type="term" value="C:cytoplasm"/>
    <property type="evidence" value="ECO:0007669"/>
    <property type="project" value="TreeGrafter"/>
</dbReference>
<evidence type="ECO:0000313" key="8">
    <source>
        <dbReference type="EMBL" id="OQE16721.1"/>
    </source>
</evidence>
<dbReference type="CDD" id="cd00066">
    <property type="entry name" value="G-alpha"/>
    <property type="match status" value="1"/>
</dbReference>
<feature type="binding site" evidence="6">
    <location>
        <begin position="309"/>
        <end position="313"/>
    </location>
    <ligand>
        <name>GTP</name>
        <dbReference type="ChEBI" id="CHEBI:37565"/>
    </ligand>
</feature>
<gene>
    <name evidence="8" type="ORF">PENSTE_c023G01058</name>
</gene>
<evidence type="ECO:0000256" key="7">
    <source>
        <dbReference type="PIRSR" id="PIRSR601019-2"/>
    </source>
</evidence>
<evidence type="ECO:0000256" key="3">
    <source>
        <dbReference type="ARBA" id="ARBA00022741"/>
    </source>
</evidence>
<organism evidence="8 9">
    <name type="scientific">Penicillium steckii</name>
    <dbReference type="NCBI Taxonomy" id="303698"/>
    <lineage>
        <taxon>Eukaryota</taxon>
        <taxon>Fungi</taxon>
        <taxon>Dikarya</taxon>
        <taxon>Ascomycota</taxon>
        <taxon>Pezizomycotina</taxon>
        <taxon>Eurotiomycetes</taxon>
        <taxon>Eurotiomycetidae</taxon>
        <taxon>Eurotiales</taxon>
        <taxon>Aspergillaceae</taxon>
        <taxon>Penicillium</taxon>
    </lineage>
</organism>
<dbReference type="Gene3D" id="1.10.400.10">
    <property type="entry name" value="GI Alpha 1, domain 2-like"/>
    <property type="match status" value="1"/>
</dbReference>
<dbReference type="GO" id="GO:0007186">
    <property type="term" value="P:G protein-coupled receptor signaling pathway"/>
    <property type="evidence" value="ECO:0007669"/>
    <property type="project" value="InterPro"/>
</dbReference>
<keyword evidence="9" id="KW-1185">Reference proteome</keyword>
<dbReference type="Gene3D" id="3.40.50.300">
    <property type="entry name" value="P-loop containing nucleotide triphosphate hydrolases"/>
    <property type="match status" value="1"/>
</dbReference>
<evidence type="ECO:0000256" key="4">
    <source>
        <dbReference type="ARBA" id="ARBA00023134"/>
    </source>
</evidence>
<feature type="binding site" evidence="7">
    <location>
        <position position="290"/>
    </location>
    <ligand>
        <name>Mg(2+)</name>
        <dbReference type="ChEBI" id="CHEBI:18420"/>
    </ligand>
</feature>
<evidence type="ECO:0000256" key="2">
    <source>
        <dbReference type="ARBA" id="ARBA00022723"/>
    </source>
</evidence>
<dbReference type="InterPro" id="IPR001019">
    <property type="entry name" value="Gprotein_alpha_su"/>
</dbReference>
<feature type="binding site" evidence="6">
    <location>
        <position position="433"/>
    </location>
    <ligand>
        <name>GTP</name>
        <dbReference type="ChEBI" id="CHEBI:37565"/>
    </ligand>
</feature>
<dbReference type="InterPro" id="IPR027417">
    <property type="entry name" value="P-loop_NTPase"/>
</dbReference>
<dbReference type="AlphaFoldDB" id="A0A1V6SRQ7"/>
<dbReference type="OrthoDB" id="5817230at2759"/>
<dbReference type="SUPFAM" id="SSF52540">
    <property type="entry name" value="P-loop containing nucleoside triphosphate hydrolases"/>
    <property type="match status" value="1"/>
</dbReference>
<dbReference type="SMART" id="SM00275">
    <property type="entry name" value="G_alpha"/>
    <property type="match status" value="1"/>
</dbReference>
<dbReference type="FunFam" id="3.40.50.300:FF:000051">
    <property type="entry name" value="Guanine nucleotide-binding protein subunit alpha"/>
    <property type="match status" value="1"/>
</dbReference>
<dbReference type="GO" id="GO:0005834">
    <property type="term" value="C:heterotrimeric G-protein complex"/>
    <property type="evidence" value="ECO:0007669"/>
    <property type="project" value="InterPro"/>
</dbReference>
<dbReference type="PANTHER" id="PTHR10218:SF242">
    <property type="entry name" value="GUANINE NUCLEOTIDE-BINDING PROTEIN ALPHA-1 SUBUNIT"/>
    <property type="match status" value="1"/>
</dbReference>
<keyword evidence="2 7" id="KW-0479">Metal-binding</keyword>
<feature type="binding site" evidence="6">
    <location>
        <begin position="150"/>
        <end position="155"/>
    </location>
    <ligand>
        <name>GTP</name>
        <dbReference type="ChEBI" id="CHEBI:37565"/>
    </ligand>
</feature>
<dbReference type="Proteomes" id="UP000191285">
    <property type="component" value="Unassembled WGS sequence"/>
</dbReference>
<dbReference type="STRING" id="303698.A0A1V6SRQ7"/>
<dbReference type="PROSITE" id="PS51882">
    <property type="entry name" value="G_ALPHA"/>
    <property type="match status" value="1"/>
</dbReference>
<proteinExistence type="inferred from homology"/>
<dbReference type="PRINTS" id="PR00318">
    <property type="entry name" value="GPROTEINA"/>
</dbReference>
<dbReference type="GO" id="GO:0005525">
    <property type="term" value="F:GTP binding"/>
    <property type="evidence" value="ECO:0007669"/>
    <property type="project" value="UniProtKB-KW"/>
</dbReference>
<dbReference type="InterPro" id="IPR011025">
    <property type="entry name" value="GproteinA_insert"/>
</dbReference>
<dbReference type="GO" id="GO:0001664">
    <property type="term" value="F:G protein-coupled receptor binding"/>
    <property type="evidence" value="ECO:0007669"/>
    <property type="project" value="InterPro"/>
</dbReference>
<accession>A0A1V6SRQ7</accession>
<dbReference type="GO" id="GO:0046872">
    <property type="term" value="F:metal ion binding"/>
    <property type="evidence" value="ECO:0007669"/>
    <property type="project" value="UniProtKB-KW"/>
</dbReference>
<dbReference type="GO" id="GO:0031683">
    <property type="term" value="F:G-protein beta/gamma-subunit complex binding"/>
    <property type="evidence" value="ECO:0007669"/>
    <property type="project" value="InterPro"/>
</dbReference>
<keyword evidence="4 6" id="KW-0342">GTP-binding</keyword>
<dbReference type="SUPFAM" id="SSF47895">
    <property type="entry name" value="Transducin (alpha subunit), insertion domain"/>
    <property type="match status" value="1"/>
</dbReference>
<evidence type="ECO:0000256" key="1">
    <source>
        <dbReference type="ARBA" id="ARBA00007976"/>
    </source>
</evidence>
<dbReference type="PANTHER" id="PTHR10218">
    <property type="entry name" value="GTP-BINDING PROTEIN ALPHA SUBUNIT"/>
    <property type="match status" value="1"/>
</dbReference>
<feature type="binding site" evidence="6">
    <location>
        <begin position="378"/>
        <end position="381"/>
    </location>
    <ligand>
        <name>GTP</name>
        <dbReference type="ChEBI" id="CHEBI:37565"/>
    </ligand>
</feature>
<feature type="binding site" evidence="7">
    <location>
        <position position="154"/>
    </location>
    <ligand>
        <name>Mg(2+)</name>
        <dbReference type="ChEBI" id="CHEBI:18420"/>
    </ligand>
</feature>
<evidence type="ECO:0000256" key="6">
    <source>
        <dbReference type="PIRSR" id="PIRSR601019-1"/>
    </source>
</evidence>
<evidence type="ECO:0000256" key="5">
    <source>
        <dbReference type="ARBA" id="ARBA00023224"/>
    </source>
</evidence>
<feature type="binding site" evidence="6">
    <location>
        <begin position="284"/>
        <end position="290"/>
    </location>
    <ligand>
        <name>GTP</name>
        <dbReference type="ChEBI" id="CHEBI:37565"/>
    </ligand>
</feature>
<dbReference type="InterPro" id="IPR002975">
    <property type="entry name" value="Fungi_Gprotein_alpha"/>
</dbReference>
<dbReference type="PRINTS" id="PR01241">
    <property type="entry name" value="GPROTEINAFNG"/>
</dbReference>
<keyword evidence="3 6" id="KW-0547">Nucleotide-binding</keyword>
<dbReference type="GO" id="GO:0003924">
    <property type="term" value="F:GTPase activity"/>
    <property type="evidence" value="ECO:0007669"/>
    <property type="project" value="InterPro"/>
</dbReference>
<protein>
    <submittedName>
        <fullName evidence="8">Uncharacterized protein</fullName>
    </submittedName>
</protein>
<sequence>MALQQLHAVPNGSQYRKLVGFYEQNGLCATGVSPKKWNQQNTFQNHLQKTKGALCSRKSLRQDQERIALEIEAYRNVLEANASMAQHSGVTLFSTRIEARVCALFSAPRPRVLEQNGIERQSTKDISWLDLMYKSLTTTDFHQTRGGAGESGKSTILKQMRILYMNGFSTHERRQAGLIIFASLLDAFQILLDIMATENIEFTTESAKSSAELITKKEPESLLDKLPLDAAIGDAMKDLWQDSGVQIAIRLSRSLPFHDTMLYFYDAIDRIFAPGWIPEDQDILRTRLKTTGISEAHFNIGQMTWRMIDVGGQRSERRKWMHCFEDVDCLIFVVSLSGYDQCLAEDHNANQMHEAMALFDSLINGVWFRQKSVILFLNKVDLFKTKLAYSPISAHFPDYHGTNMTMAADYFDDRFQDLNRTRGRRIYTHHTNATDTRLLKTTMELIHDDLVQRNLNSFGLI</sequence>